<keyword evidence="1" id="KW-0812">Transmembrane</keyword>
<evidence type="ECO:0000256" key="1">
    <source>
        <dbReference type="SAM" id="Phobius"/>
    </source>
</evidence>
<dbReference type="Proteomes" id="UP001521150">
    <property type="component" value="Unassembled WGS sequence"/>
</dbReference>
<feature type="transmembrane region" description="Helical" evidence="1">
    <location>
        <begin position="12"/>
        <end position="32"/>
    </location>
</feature>
<reference evidence="2 3" key="1">
    <citation type="submission" date="2021-12" db="EMBL/GenBank/DDBJ databases">
        <title>Genome sequence of Kibdelosporangium philippinense ATCC 49844.</title>
        <authorList>
            <person name="Fedorov E.A."/>
            <person name="Omeragic M."/>
            <person name="Shalygina K.F."/>
            <person name="Maclea K.S."/>
        </authorList>
    </citation>
    <scope>NUCLEOTIDE SEQUENCE [LARGE SCALE GENOMIC DNA]</scope>
    <source>
        <strain evidence="2 3">ATCC 49844</strain>
    </source>
</reference>
<proteinExistence type="predicted"/>
<feature type="transmembrane region" description="Helical" evidence="1">
    <location>
        <begin position="144"/>
        <end position="163"/>
    </location>
</feature>
<dbReference type="EMBL" id="JAJVCN010000003">
    <property type="protein sequence ID" value="MCE7008418.1"/>
    <property type="molecule type" value="Genomic_DNA"/>
</dbReference>
<gene>
    <name evidence="2" type="ORF">LWC34_37235</name>
</gene>
<organism evidence="2 3">
    <name type="scientific">Kibdelosporangium philippinense</name>
    <dbReference type="NCBI Taxonomy" id="211113"/>
    <lineage>
        <taxon>Bacteria</taxon>
        <taxon>Bacillati</taxon>
        <taxon>Actinomycetota</taxon>
        <taxon>Actinomycetes</taxon>
        <taxon>Pseudonocardiales</taxon>
        <taxon>Pseudonocardiaceae</taxon>
        <taxon>Kibdelosporangium</taxon>
    </lineage>
</organism>
<feature type="transmembrane region" description="Helical" evidence="1">
    <location>
        <begin position="98"/>
        <end position="124"/>
    </location>
</feature>
<name>A0ABS8ZPL7_9PSEU</name>
<evidence type="ECO:0000313" key="2">
    <source>
        <dbReference type="EMBL" id="MCE7008418.1"/>
    </source>
</evidence>
<keyword evidence="1" id="KW-1133">Transmembrane helix</keyword>
<dbReference type="RefSeq" id="WP_233729923.1">
    <property type="nucleotide sequence ID" value="NZ_JAJVCN010000003.1"/>
</dbReference>
<evidence type="ECO:0000313" key="3">
    <source>
        <dbReference type="Proteomes" id="UP001521150"/>
    </source>
</evidence>
<comment type="caution">
    <text evidence="2">The sequence shown here is derived from an EMBL/GenBank/DDBJ whole genome shotgun (WGS) entry which is preliminary data.</text>
</comment>
<keyword evidence="1" id="KW-0472">Membrane</keyword>
<keyword evidence="3" id="KW-1185">Reference proteome</keyword>
<feature type="transmembrane region" description="Helical" evidence="1">
    <location>
        <begin position="52"/>
        <end position="77"/>
    </location>
</feature>
<feature type="transmembrane region" description="Helical" evidence="1">
    <location>
        <begin position="175"/>
        <end position="196"/>
    </location>
</feature>
<sequence length="334" mass="36611">MIWLTWRQFRFPAAAIGAIVAALALALLIFRLPTATDAFAMSNLLTGRDEWLYYLSLMAMYGLPAVIGAFWGAPLITRELETGTYRLVWNQTVTRGRWLVVKLGLPGLAAIVASGLASLVVTWWANPIDTVGATGSYGARIEPLVFIARGIVPMGYAAFAFILGVTIGILLRRTVVAMAATLVLYVVVQLVVPLLLRPHMMPPDTQTLAINEDTITLTRIDNTGKITDLGTETVPNSWLLSNDTIDASGTKVMLGEAAGLAECNLPAPSLRVPPPQNYRETCFAKLSSLGYQQQLTYQPASRFWALQAIETAFYLVLTALLTWLTFRLVRRHLS</sequence>
<accession>A0ABS8ZPL7</accession>
<protein>
    <submittedName>
        <fullName evidence="2">ABC transporter permease</fullName>
    </submittedName>
</protein>
<feature type="transmembrane region" description="Helical" evidence="1">
    <location>
        <begin position="304"/>
        <end position="326"/>
    </location>
</feature>
<dbReference type="Pfam" id="PF12679">
    <property type="entry name" value="ABC2_membrane_2"/>
    <property type="match status" value="1"/>
</dbReference>